<dbReference type="EMBL" id="PJQD01000117">
    <property type="protein sequence ID" value="POY70429.1"/>
    <property type="molecule type" value="Genomic_DNA"/>
</dbReference>
<organism evidence="3 4">
    <name type="scientific">Rhodotorula taiwanensis</name>
    <dbReference type="NCBI Taxonomy" id="741276"/>
    <lineage>
        <taxon>Eukaryota</taxon>
        <taxon>Fungi</taxon>
        <taxon>Dikarya</taxon>
        <taxon>Basidiomycota</taxon>
        <taxon>Pucciniomycotina</taxon>
        <taxon>Microbotryomycetes</taxon>
        <taxon>Sporidiobolales</taxon>
        <taxon>Sporidiobolaceae</taxon>
        <taxon>Rhodotorula</taxon>
    </lineage>
</organism>
<feature type="region of interest" description="Disordered" evidence="1">
    <location>
        <begin position="136"/>
        <end position="250"/>
    </location>
</feature>
<proteinExistence type="predicted"/>
<dbReference type="InterPro" id="IPR000467">
    <property type="entry name" value="G_patch_dom"/>
</dbReference>
<dbReference type="PANTHER" id="PTHR20923:SF1">
    <property type="entry name" value="G PATCH DOMAIN AND ANKYRIN REPEAT-CONTAINING PROTEIN 1"/>
    <property type="match status" value="1"/>
</dbReference>
<gene>
    <name evidence="3" type="ORF">BMF94_6576</name>
</gene>
<keyword evidence="4" id="KW-1185">Reference proteome</keyword>
<evidence type="ECO:0000256" key="1">
    <source>
        <dbReference type="SAM" id="MobiDB-lite"/>
    </source>
</evidence>
<evidence type="ECO:0000259" key="2">
    <source>
        <dbReference type="PROSITE" id="PS50174"/>
    </source>
</evidence>
<dbReference type="AlphaFoldDB" id="A0A2S5B0X4"/>
<feature type="domain" description="G-patch" evidence="2">
    <location>
        <begin position="285"/>
        <end position="358"/>
    </location>
</feature>
<name>A0A2S5B0X4_9BASI</name>
<evidence type="ECO:0000313" key="4">
    <source>
        <dbReference type="Proteomes" id="UP000237144"/>
    </source>
</evidence>
<reference evidence="3 4" key="1">
    <citation type="journal article" date="2018" name="Front. Microbiol.">
        <title>Prospects for Fungal Bioremediation of Acidic Radioactive Waste Sites: Characterization and Genome Sequence of Rhodotorula taiwanensis MD1149.</title>
        <authorList>
            <person name="Tkavc R."/>
            <person name="Matrosova V.Y."/>
            <person name="Grichenko O.E."/>
            <person name="Gostincar C."/>
            <person name="Volpe R.P."/>
            <person name="Klimenkova P."/>
            <person name="Gaidamakova E.K."/>
            <person name="Zhou C.E."/>
            <person name="Stewart B.J."/>
            <person name="Lyman M.G."/>
            <person name="Malfatti S.A."/>
            <person name="Rubinfeld B."/>
            <person name="Courtot M."/>
            <person name="Singh J."/>
            <person name="Dalgard C.L."/>
            <person name="Hamilton T."/>
            <person name="Frey K.G."/>
            <person name="Gunde-Cimerman N."/>
            <person name="Dugan L."/>
            <person name="Daly M.J."/>
        </authorList>
    </citation>
    <scope>NUCLEOTIDE SEQUENCE [LARGE SCALE GENOMIC DNA]</scope>
    <source>
        <strain evidence="3 4">MD1149</strain>
    </source>
</reference>
<protein>
    <recommendedName>
        <fullName evidence="2">G-patch domain-containing protein</fullName>
    </recommendedName>
</protein>
<dbReference type="PROSITE" id="PS50174">
    <property type="entry name" value="G_PATCH"/>
    <property type="match status" value="1"/>
</dbReference>
<evidence type="ECO:0000313" key="3">
    <source>
        <dbReference type="EMBL" id="POY70429.1"/>
    </source>
</evidence>
<sequence>MQGSTVASTSSNRRPAFIFSYNATDDDLPSRHLATPSPAPARPSGHSYSRSTGQDEDDDWVPTYGPTTYRRGQVKFVPAKDPQFAVLQGTTGQVGFSIEGKGTLDRQEAIKRGGPKPPAAGSEVRNLYASIVGLGASAAASTTRSAPESRRDSLSPAAAPDPNGSHVEQPRKRPRTVSPPPPPSLSPDAESLLPRAGSSSRTYSTFDKDKDKVADIVLSSDDDDDDDDDLVIMDPLTGQPEPRAPSARKPISSAAQPLLIHQLLPTASEAREKPFVPPLQYGIKSDSLGWKLLARQGWKEGLPLGPVVVAPAAAAGSKETLAGITNATPPPPPTDDRLKVPLRAVEKRDRAGIGLATSSSSSSSTSATGVQNKLVVGALGTDLTRRAREDRERERRKAARALQDKRGKGERGMDRMRKKEERERKAWIAYMNR</sequence>
<dbReference type="OrthoDB" id="2538319at2759"/>
<accession>A0A2S5B0X4</accession>
<dbReference type="GO" id="GO:0003676">
    <property type="term" value="F:nucleic acid binding"/>
    <property type="evidence" value="ECO:0007669"/>
    <property type="project" value="InterPro"/>
</dbReference>
<comment type="caution">
    <text evidence="3">The sequence shown here is derived from an EMBL/GenBank/DDBJ whole genome shotgun (WGS) entry which is preliminary data.</text>
</comment>
<feature type="region of interest" description="Disordered" evidence="1">
    <location>
        <begin position="385"/>
        <end position="433"/>
    </location>
</feature>
<dbReference type="PANTHER" id="PTHR20923">
    <property type="entry name" value="BAT4 PROTEIN-RELATED"/>
    <property type="match status" value="1"/>
</dbReference>
<dbReference type="Proteomes" id="UP000237144">
    <property type="component" value="Unassembled WGS sequence"/>
</dbReference>
<feature type="region of interest" description="Disordered" evidence="1">
    <location>
        <begin position="1"/>
        <end position="68"/>
    </location>
</feature>
<feature type="compositionally biased region" description="Basic and acidic residues" evidence="1">
    <location>
        <begin position="385"/>
        <end position="395"/>
    </location>
</feature>
<feature type="compositionally biased region" description="Acidic residues" evidence="1">
    <location>
        <begin position="220"/>
        <end position="231"/>
    </location>
</feature>
<dbReference type="InterPro" id="IPR039146">
    <property type="entry name" value="GPANK1"/>
</dbReference>
<feature type="compositionally biased region" description="Basic and acidic residues" evidence="1">
    <location>
        <begin position="402"/>
        <end position="426"/>
    </location>
</feature>
<feature type="compositionally biased region" description="Low complexity" evidence="1">
    <location>
        <begin position="136"/>
        <end position="146"/>
    </location>
</feature>
<feature type="compositionally biased region" description="Polar residues" evidence="1">
    <location>
        <begin position="1"/>
        <end position="13"/>
    </location>
</feature>
<dbReference type="STRING" id="741276.A0A2S5B0X4"/>